<dbReference type="AlphaFoldDB" id="A0A401SAC1"/>
<dbReference type="InterPro" id="IPR020846">
    <property type="entry name" value="MFS_dom"/>
</dbReference>
<gene>
    <name evidence="8" type="ORF">chiPu_0005734</name>
</gene>
<organism evidence="8 9">
    <name type="scientific">Chiloscyllium punctatum</name>
    <name type="common">Brownbanded bambooshark</name>
    <name type="synonym">Hemiscyllium punctatum</name>
    <dbReference type="NCBI Taxonomy" id="137246"/>
    <lineage>
        <taxon>Eukaryota</taxon>
        <taxon>Metazoa</taxon>
        <taxon>Chordata</taxon>
        <taxon>Craniata</taxon>
        <taxon>Vertebrata</taxon>
        <taxon>Chondrichthyes</taxon>
        <taxon>Elasmobranchii</taxon>
        <taxon>Galeomorphii</taxon>
        <taxon>Galeoidea</taxon>
        <taxon>Orectolobiformes</taxon>
        <taxon>Hemiscylliidae</taxon>
        <taxon>Chiloscyllium</taxon>
    </lineage>
</organism>
<evidence type="ECO:0000256" key="5">
    <source>
        <dbReference type="SAM" id="MobiDB-lite"/>
    </source>
</evidence>
<dbReference type="OMA" id="FPMETRA"/>
<feature type="transmembrane region" description="Helical" evidence="6">
    <location>
        <begin position="131"/>
        <end position="148"/>
    </location>
</feature>
<dbReference type="GO" id="GO:0016020">
    <property type="term" value="C:membrane"/>
    <property type="evidence" value="ECO:0007669"/>
    <property type="project" value="UniProtKB-SubCell"/>
</dbReference>
<feature type="transmembrane region" description="Helical" evidence="6">
    <location>
        <begin position="382"/>
        <end position="411"/>
    </location>
</feature>
<keyword evidence="2 6" id="KW-0812">Transmembrane</keyword>
<dbReference type="GO" id="GO:0022857">
    <property type="term" value="F:transmembrane transporter activity"/>
    <property type="evidence" value="ECO:0007669"/>
    <property type="project" value="InterPro"/>
</dbReference>
<feature type="transmembrane region" description="Helical" evidence="6">
    <location>
        <begin position="359"/>
        <end position="376"/>
    </location>
</feature>
<feature type="transmembrane region" description="Helical" evidence="6">
    <location>
        <begin position="470"/>
        <end position="490"/>
    </location>
</feature>
<dbReference type="InterPro" id="IPR036259">
    <property type="entry name" value="MFS_trans_sf"/>
</dbReference>
<feature type="transmembrane region" description="Helical" evidence="6">
    <location>
        <begin position="437"/>
        <end position="458"/>
    </location>
</feature>
<keyword evidence="4 6" id="KW-0472">Membrane</keyword>
<dbReference type="Pfam" id="PF00083">
    <property type="entry name" value="Sugar_tr"/>
    <property type="match status" value="1"/>
</dbReference>
<feature type="transmembrane region" description="Helical" evidence="6">
    <location>
        <begin position="101"/>
        <end position="119"/>
    </location>
</feature>
<feature type="transmembrane region" description="Helical" evidence="6">
    <location>
        <begin position="216"/>
        <end position="235"/>
    </location>
</feature>
<evidence type="ECO:0000256" key="3">
    <source>
        <dbReference type="ARBA" id="ARBA00022989"/>
    </source>
</evidence>
<keyword evidence="9" id="KW-1185">Reference proteome</keyword>
<feature type="transmembrane region" description="Helical" evidence="6">
    <location>
        <begin position="184"/>
        <end position="210"/>
    </location>
</feature>
<dbReference type="STRING" id="137246.A0A401SAC1"/>
<feature type="compositionally biased region" description="Acidic residues" evidence="5">
    <location>
        <begin position="538"/>
        <end position="548"/>
    </location>
</feature>
<name>A0A401SAC1_CHIPU</name>
<evidence type="ECO:0000313" key="8">
    <source>
        <dbReference type="EMBL" id="GCC27310.1"/>
    </source>
</evidence>
<dbReference type="PANTHER" id="PTHR24064">
    <property type="entry name" value="SOLUTE CARRIER FAMILY 22 MEMBER"/>
    <property type="match status" value="1"/>
</dbReference>
<feature type="region of interest" description="Disordered" evidence="5">
    <location>
        <begin position="520"/>
        <end position="554"/>
    </location>
</feature>
<feature type="transmembrane region" description="Helical" evidence="6">
    <location>
        <begin position="9"/>
        <end position="32"/>
    </location>
</feature>
<dbReference type="PROSITE" id="PS50850">
    <property type="entry name" value="MFS"/>
    <property type="match status" value="1"/>
</dbReference>
<reference evidence="8 9" key="1">
    <citation type="journal article" date="2018" name="Nat. Ecol. Evol.">
        <title>Shark genomes provide insights into elasmobranch evolution and the origin of vertebrates.</title>
        <authorList>
            <person name="Hara Y"/>
            <person name="Yamaguchi K"/>
            <person name="Onimaru K"/>
            <person name="Kadota M"/>
            <person name="Koyanagi M"/>
            <person name="Keeley SD"/>
            <person name="Tatsumi K"/>
            <person name="Tanaka K"/>
            <person name="Motone F"/>
            <person name="Kageyama Y"/>
            <person name="Nozu R"/>
            <person name="Adachi N"/>
            <person name="Nishimura O"/>
            <person name="Nakagawa R"/>
            <person name="Tanegashima C"/>
            <person name="Kiyatake I"/>
            <person name="Matsumoto R"/>
            <person name="Murakumo K"/>
            <person name="Nishida K"/>
            <person name="Terakita A"/>
            <person name="Kuratani S"/>
            <person name="Sato K"/>
            <person name="Hyodo S Kuraku.S."/>
        </authorList>
    </citation>
    <scope>NUCLEOTIDE SEQUENCE [LARGE SCALE GENOMIC DNA]</scope>
</reference>
<protein>
    <recommendedName>
        <fullName evidence="7">Major facilitator superfamily (MFS) profile domain-containing protein</fullName>
    </recommendedName>
</protein>
<evidence type="ECO:0000313" key="9">
    <source>
        <dbReference type="Proteomes" id="UP000287033"/>
    </source>
</evidence>
<accession>A0A401SAC1</accession>
<evidence type="ECO:0000256" key="2">
    <source>
        <dbReference type="ARBA" id="ARBA00022692"/>
    </source>
</evidence>
<comment type="subcellular location">
    <subcellularLocation>
        <location evidence="1">Membrane</location>
        <topology evidence="1">Multi-pass membrane protein</topology>
    </subcellularLocation>
</comment>
<dbReference type="SUPFAM" id="SSF103473">
    <property type="entry name" value="MFS general substrate transporter"/>
    <property type="match status" value="1"/>
</dbReference>
<dbReference type="Proteomes" id="UP000287033">
    <property type="component" value="Unassembled WGS sequence"/>
</dbReference>
<evidence type="ECO:0000256" key="6">
    <source>
        <dbReference type="SAM" id="Phobius"/>
    </source>
</evidence>
<dbReference type="OrthoDB" id="5296287at2759"/>
<evidence type="ECO:0000259" key="7">
    <source>
        <dbReference type="PROSITE" id="PS50850"/>
    </source>
</evidence>
<dbReference type="InterPro" id="IPR005828">
    <property type="entry name" value="MFS_sugar_transport-like"/>
</dbReference>
<feature type="transmembrane region" description="Helical" evidence="6">
    <location>
        <begin position="294"/>
        <end position="315"/>
    </location>
</feature>
<dbReference type="EMBL" id="BEZZ01000160">
    <property type="protein sequence ID" value="GCC27310.1"/>
    <property type="molecule type" value="Genomic_DNA"/>
</dbReference>
<sequence length="554" mass="61515">MGGVGRYQVYLIVLLNLLQVFVAAQAVFMTIAGARVPYHWDFGNISPDSSHKNISIDQNEAFKHWLHMVNKSEIQRHVHFDTGSSSVIREWFLIGDASYKVFLASSVYFFGVLVGVIIFGQLSDRFGRKKVYLTGLFLDIILGIVSGLTPTYDIFAVSRFGVGVMNGGMSLVSFVLLQEYVAVSYWALTGSLQSLSFAAGISLYALLGYFIRPWRILAIVINIEGILILLPSLCIPESPHWLYTQGRWNEAKNILDNFAKKNGQQKYSEFLKPPTGEIDDESSNMFDLFRDRVLLWRTLIMMYVWFICSLVYYGLTLNASDMGGNQYLGVALSGIAELPSYPLCFFLLNRSWSGRRRTLAGFLLLGGATCLIIILLPEKKGIGIYSVINSQAFSILGKLSISAAFNVVYIYTSELYPTSVRNVGLGICSMSARMGGILAPFLPSLCLFSAMLFCRIILKPVVMKSIQASLHFVVFGATGLLAGILSLLLPETLDKSLPEKISDLHIITYRQLGEEVVPLQSQENKMASDGNHAGDYNGENEEDGDTDEETKLIK</sequence>
<keyword evidence="3 6" id="KW-1133">Transmembrane helix</keyword>
<feature type="domain" description="Major facilitator superfamily (MFS) profile" evidence="7">
    <location>
        <begin position="27"/>
        <end position="494"/>
    </location>
</feature>
<feature type="transmembrane region" description="Helical" evidence="6">
    <location>
        <begin position="154"/>
        <end position="177"/>
    </location>
</feature>
<feature type="transmembrane region" description="Helical" evidence="6">
    <location>
        <begin position="327"/>
        <end position="347"/>
    </location>
</feature>
<dbReference type="Gene3D" id="1.20.1250.20">
    <property type="entry name" value="MFS general substrate transporter like domains"/>
    <property type="match status" value="1"/>
</dbReference>
<evidence type="ECO:0000256" key="1">
    <source>
        <dbReference type="ARBA" id="ARBA00004141"/>
    </source>
</evidence>
<comment type="caution">
    <text evidence="8">The sequence shown here is derived from an EMBL/GenBank/DDBJ whole genome shotgun (WGS) entry which is preliminary data.</text>
</comment>
<evidence type="ECO:0000256" key="4">
    <source>
        <dbReference type="ARBA" id="ARBA00023136"/>
    </source>
</evidence>
<proteinExistence type="predicted"/>